<keyword evidence="3" id="KW-0645">Protease</keyword>
<dbReference type="GO" id="GO:0006508">
    <property type="term" value="P:proteolysis"/>
    <property type="evidence" value="ECO:0007669"/>
    <property type="project" value="UniProtKB-KW"/>
</dbReference>
<keyword evidence="5" id="KW-0675">Receptor</keyword>
<sequence>MAKTVSSSFVSGGNDGLIGLAFGTLNTVRPTRVTTFFENAMSSLQSGLFTAYLRHAAQGSYDFGYIDNSKHTGTIEYAPLANKNGYWEFQSKYYKVGNTNYTQPGNSAYTAIADTGTSLLLTSSAAASAYYKTIPNAQANSQVGGYILPCNSTNAPAFEFNVGPYVASISGKNIMYGTSLGSIGGVSYCFGSIQPISGTQLIYGDVFFKQNFGVFDYKNSRFGFAPHAF</sequence>
<dbReference type="GO" id="GO:0004190">
    <property type="term" value="F:aspartic-type endopeptidase activity"/>
    <property type="evidence" value="ECO:0007669"/>
    <property type="project" value="UniProtKB-KW"/>
</dbReference>
<reference evidence="5 6" key="1">
    <citation type="submission" date="2019-10" db="EMBL/GenBank/DDBJ databases">
        <authorList>
            <person name="Palmer J.M."/>
        </authorList>
    </citation>
    <scope>NUCLEOTIDE SEQUENCE [LARGE SCALE GENOMIC DNA]</scope>
    <source>
        <strain evidence="5 6">TWF694</strain>
    </source>
</reference>
<proteinExistence type="inferred from homology"/>
<dbReference type="PRINTS" id="PR00792">
    <property type="entry name" value="PEPSIN"/>
</dbReference>
<dbReference type="PROSITE" id="PS51767">
    <property type="entry name" value="PEPTIDASE_A1"/>
    <property type="match status" value="1"/>
</dbReference>
<dbReference type="PANTHER" id="PTHR47966:SF2">
    <property type="entry name" value="ASPERGILLOPEPSIN-1-RELATED"/>
    <property type="match status" value="1"/>
</dbReference>
<evidence type="ECO:0000259" key="4">
    <source>
        <dbReference type="PROSITE" id="PS51767"/>
    </source>
</evidence>
<dbReference type="EMBL" id="JAVHJO010000012">
    <property type="protein sequence ID" value="KAK6532081.1"/>
    <property type="molecule type" value="Genomic_DNA"/>
</dbReference>
<protein>
    <submittedName>
        <fullName evidence="5">Type I transmembrane sorting receptor</fullName>
    </submittedName>
</protein>
<organism evidence="5 6">
    <name type="scientific">Orbilia ellipsospora</name>
    <dbReference type="NCBI Taxonomy" id="2528407"/>
    <lineage>
        <taxon>Eukaryota</taxon>
        <taxon>Fungi</taxon>
        <taxon>Dikarya</taxon>
        <taxon>Ascomycota</taxon>
        <taxon>Pezizomycotina</taxon>
        <taxon>Orbiliomycetes</taxon>
        <taxon>Orbiliales</taxon>
        <taxon>Orbiliaceae</taxon>
        <taxon>Orbilia</taxon>
    </lineage>
</organism>
<comment type="caution">
    <text evidence="5">The sequence shown here is derived from an EMBL/GenBank/DDBJ whole genome shotgun (WGS) entry which is preliminary data.</text>
</comment>
<evidence type="ECO:0000256" key="3">
    <source>
        <dbReference type="RuleBase" id="RU000454"/>
    </source>
</evidence>
<dbReference type="Gene3D" id="2.40.70.10">
    <property type="entry name" value="Acid Proteases"/>
    <property type="match status" value="2"/>
</dbReference>
<keyword evidence="5" id="KW-0472">Membrane</keyword>
<dbReference type="AlphaFoldDB" id="A0AAV9X287"/>
<dbReference type="InterPro" id="IPR021109">
    <property type="entry name" value="Peptidase_aspartic_dom_sf"/>
</dbReference>
<feature type="domain" description="Peptidase A1" evidence="4">
    <location>
        <begin position="1"/>
        <end position="225"/>
    </location>
</feature>
<dbReference type="InterPro" id="IPR001461">
    <property type="entry name" value="Aspartic_peptidase_A1"/>
</dbReference>
<comment type="similarity">
    <text evidence="1 3">Belongs to the peptidase A1 family.</text>
</comment>
<evidence type="ECO:0000256" key="2">
    <source>
        <dbReference type="ARBA" id="ARBA00022750"/>
    </source>
</evidence>
<dbReference type="InterPro" id="IPR033121">
    <property type="entry name" value="PEPTIDASE_A1"/>
</dbReference>
<keyword evidence="3" id="KW-0378">Hydrolase</keyword>
<dbReference type="PROSITE" id="PS00141">
    <property type="entry name" value="ASP_PROTEASE"/>
    <property type="match status" value="1"/>
</dbReference>
<evidence type="ECO:0000313" key="6">
    <source>
        <dbReference type="Proteomes" id="UP001365542"/>
    </source>
</evidence>
<evidence type="ECO:0000256" key="1">
    <source>
        <dbReference type="ARBA" id="ARBA00007447"/>
    </source>
</evidence>
<dbReference type="Pfam" id="PF00026">
    <property type="entry name" value="Asp"/>
    <property type="match status" value="1"/>
</dbReference>
<keyword evidence="2 3" id="KW-0064">Aspartyl protease</keyword>
<dbReference type="Proteomes" id="UP001365542">
    <property type="component" value="Unassembled WGS sequence"/>
</dbReference>
<dbReference type="InterPro" id="IPR001969">
    <property type="entry name" value="Aspartic_peptidase_AS"/>
</dbReference>
<gene>
    <name evidence="5" type="primary">PEP1_4</name>
    <name evidence="5" type="ORF">TWF694_003243</name>
</gene>
<keyword evidence="5" id="KW-0812">Transmembrane</keyword>
<evidence type="ECO:0000313" key="5">
    <source>
        <dbReference type="EMBL" id="KAK6532081.1"/>
    </source>
</evidence>
<name>A0AAV9X287_9PEZI</name>
<accession>A0AAV9X287</accession>
<dbReference type="SUPFAM" id="SSF50630">
    <property type="entry name" value="Acid proteases"/>
    <property type="match status" value="1"/>
</dbReference>
<keyword evidence="6" id="KW-1185">Reference proteome</keyword>
<dbReference type="PANTHER" id="PTHR47966">
    <property type="entry name" value="BETA-SITE APP-CLEAVING ENZYME, ISOFORM A-RELATED"/>
    <property type="match status" value="1"/>
</dbReference>